<gene>
    <name evidence="2" type="ORF">CEXT_594031</name>
</gene>
<dbReference type="EMBL" id="BPLR01006151">
    <property type="protein sequence ID" value="GIY07776.1"/>
    <property type="molecule type" value="Genomic_DNA"/>
</dbReference>
<feature type="compositionally biased region" description="Low complexity" evidence="1">
    <location>
        <begin position="100"/>
        <end position="112"/>
    </location>
</feature>
<protein>
    <submittedName>
        <fullName evidence="2">Uncharacterized protein</fullName>
    </submittedName>
</protein>
<dbReference type="AlphaFoldDB" id="A0AAV4QHF5"/>
<dbReference type="Proteomes" id="UP001054945">
    <property type="component" value="Unassembled WGS sequence"/>
</dbReference>
<evidence type="ECO:0000313" key="2">
    <source>
        <dbReference type="EMBL" id="GIY07776.1"/>
    </source>
</evidence>
<sequence length="200" mass="22739">MKRRLQKWGGIHPQSKGVEVGEDMIKRSVRQRVKCRSPIELMMIEIRDFAGTGLGCRALDFSHVLYEYISLSEWVGGYCGRRQQAVGTRMVQKQSGRGHFSITTSSSSPSFPVNERMQKREPFSRRLPRSGRPQSSDGAHSSSMSRPATGSQLLKHQDTLAKRHTRKYSQKDLPAHDAGHGQTQINCPTGKERQKERKRY</sequence>
<feature type="compositionally biased region" description="Polar residues" evidence="1">
    <location>
        <begin position="132"/>
        <end position="154"/>
    </location>
</feature>
<accession>A0AAV4QHF5</accession>
<name>A0AAV4QHF5_CAEEX</name>
<comment type="caution">
    <text evidence="2">The sequence shown here is derived from an EMBL/GenBank/DDBJ whole genome shotgun (WGS) entry which is preliminary data.</text>
</comment>
<feature type="compositionally biased region" description="Basic and acidic residues" evidence="1">
    <location>
        <begin position="190"/>
        <end position="200"/>
    </location>
</feature>
<keyword evidence="3" id="KW-1185">Reference proteome</keyword>
<proteinExistence type="predicted"/>
<evidence type="ECO:0000256" key="1">
    <source>
        <dbReference type="SAM" id="MobiDB-lite"/>
    </source>
</evidence>
<evidence type="ECO:0000313" key="3">
    <source>
        <dbReference type="Proteomes" id="UP001054945"/>
    </source>
</evidence>
<feature type="compositionally biased region" description="Basic and acidic residues" evidence="1">
    <location>
        <begin position="169"/>
        <end position="179"/>
    </location>
</feature>
<feature type="region of interest" description="Disordered" evidence="1">
    <location>
        <begin position="91"/>
        <end position="200"/>
    </location>
</feature>
<reference evidence="2 3" key="1">
    <citation type="submission" date="2021-06" db="EMBL/GenBank/DDBJ databases">
        <title>Caerostris extrusa draft genome.</title>
        <authorList>
            <person name="Kono N."/>
            <person name="Arakawa K."/>
        </authorList>
    </citation>
    <scope>NUCLEOTIDE SEQUENCE [LARGE SCALE GENOMIC DNA]</scope>
</reference>
<organism evidence="2 3">
    <name type="scientific">Caerostris extrusa</name>
    <name type="common">Bark spider</name>
    <name type="synonym">Caerostris bankana</name>
    <dbReference type="NCBI Taxonomy" id="172846"/>
    <lineage>
        <taxon>Eukaryota</taxon>
        <taxon>Metazoa</taxon>
        <taxon>Ecdysozoa</taxon>
        <taxon>Arthropoda</taxon>
        <taxon>Chelicerata</taxon>
        <taxon>Arachnida</taxon>
        <taxon>Araneae</taxon>
        <taxon>Araneomorphae</taxon>
        <taxon>Entelegynae</taxon>
        <taxon>Araneoidea</taxon>
        <taxon>Araneidae</taxon>
        <taxon>Caerostris</taxon>
    </lineage>
</organism>